<evidence type="ECO:0000256" key="8">
    <source>
        <dbReference type="ARBA" id="ARBA00023306"/>
    </source>
</evidence>
<evidence type="ECO:0000256" key="3">
    <source>
        <dbReference type="ARBA" id="ARBA00022519"/>
    </source>
</evidence>
<dbReference type="Gene3D" id="3.40.50.11690">
    <property type="entry name" value="Cell division protein FtsQ/DivIB"/>
    <property type="match status" value="1"/>
</dbReference>
<comment type="caution">
    <text evidence="10">The sequence shown here is derived from an EMBL/GenBank/DDBJ whole genome shotgun (WGS) entry which is preliminary data.</text>
</comment>
<dbReference type="Pfam" id="PF08478">
    <property type="entry name" value="POTRA_1"/>
    <property type="match status" value="1"/>
</dbReference>
<proteinExistence type="inferred from homology"/>
<evidence type="ECO:0000256" key="4">
    <source>
        <dbReference type="ARBA" id="ARBA00022618"/>
    </source>
</evidence>
<sequence length="259" mass="27958">MTRDQTATFGRRALRVAGSGLLVAGVVALGLLGWQWRANVTVDRVAVTGAQHAPPDTLRRLARVGRGTAMRAVAPMLVADRVARHPWVKEATAETQWMQGALTIAVTERTPAALAVDAQGRPAYYLDRSGHAMPLPDSAGYDVPLVRGLEAEAPWTQPDTAQTPSSLRRVLRALPEAGVADLVAEIEMQPDDAIQLTTTPIGPHDALPVHLGSDNVSRKLRTLRAFARQVLASSPDEPIERIDLRFDGQVVTRTRPLDG</sequence>
<dbReference type="HAMAP" id="MF_00911">
    <property type="entry name" value="FtsQ_subfam"/>
    <property type="match status" value="1"/>
</dbReference>
<evidence type="ECO:0000256" key="5">
    <source>
        <dbReference type="ARBA" id="ARBA00022692"/>
    </source>
</evidence>
<gene>
    <name evidence="9" type="primary">ftsQ</name>
    <name evidence="10" type="ORF">GGP61_001236</name>
</gene>
<dbReference type="InterPro" id="IPR045335">
    <property type="entry name" value="FtsQ_C_sf"/>
</dbReference>
<evidence type="ECO:0000313" key="11">
    <source>
        <dbReference type="Proteomes" id="UP001155057"/>
    </source>
</evidence>
<dbReference type="GO" id="GO:0090529">
    <property type="term" value="P:cell septum assembly"/>
    <property type="evidence" value="ECO:0007669"/>
    <property type="project" value="InterPro"/>
</dbReference>
<evidence type="ECO:0000256" key="7">
    <source>
        <dbReference type="ARBA" id="ARBA00023136"/>
    </source>
</evidence>
<keyword evidence="2 9" id="KW-1003">Cell membrane</keyword>
<keyword evidence="5 9" id="KW-0812">Transmembrane</keyword>
<keyword evidence="8 9" id="KW-0131">Cell cycle</keyword>
<keyword evidence="7 9" id="KW-0472">Membrane</keyword>
<keyword evidence="3" id="KW-0997">Cell inner membrane</keyword>
<dbReference type="InterPro" id="IPR026579">
    <property type="entry name" value="FtsQ"/>
</dbReference>
<comment type="function">
    <text evidence="9">Essential cell division protein.</text>
</comment>
<name>A0A9X2PQ46_9BACT</name>
<dbReference type="RefSeq" id="WP_259045114.1">
    <property type="nucleotide sequence ID" value="NZ_JANUAE010000003.1"/>
</dbReference>
<reference evidence="10" key="1">
    <citation type="submission" date="2022-08" db="EMBL/GenBank/DDBJ databases">
        <title>Genomic Encyclopedia of Type Strains, Phase V (KMG-V): Genome sequencing to study the core and pangenomes of soil and plant-associated prokaryotes.</title>
        <authorList>
            <person name="Whitman W."/>
        </authorList>
    </citation>
    <scope>NUCLEOTIDE SEQUENCE</scope>
    <source>
        <strain evidence="10">SP3049</strain>
    </source>
</reference>
<dbReference type="PROSITE" id="PS51779">
    <property type="entry name" value="POTRA"/>
    <property type="match status" value="1"/>
</dbReference>
<dbReference type="GO" id="GO:0005886">
    <property type="term" value="C:plasma membrane"/>
    <property type="evidence" value="ECO:0007669"/>
    <property type="project" value="UniProtKB-SubCell"/>
</dbReference>
<feature type="transmembrane region" description="Helical" evidence="9">
    <location>
        <begin position="12"/>
        <end position="34"/>
    </location>
</feature>
<keyword evidence="6 9" id="KW-1133">Transmembrane helix</keyword>
<keyword evidence="4 9" id="KW-0132">Cell division</keyword>
<protein>
    <recommendedName>
        <fullName evidence="9">Cell division protein FtsQ</fullName>
    </recommendedName>
</protein>
<dbReference type="Gene3D" id="3.10.20.310">
    <property type="entry name" value="membrane protein fhac"/>
    <property type="match status" value="1"/>
</dbReference>
<accession>A0A9X2PQ46</accession>
<comment type="similarity">
    <text evidence="9">Belongs to the FtsQ/DivIB family. FtsQ subfamily.</text>
</comment>
<dbReference type="EMBL" id="JANUAE010000003">
    <property type="protein sequence ID" value="MCS3709633.1"/>
    <property type="molecule type" value="Genomic_DNA"/>
</dbReference>
<dbReference type="AlphaFoldDB" id="A0A9X2PQ46"/>
<dbReference type="PANTHER" id="PTHR35851:SF1">
    <property type="entry name" value="CELL DIVISION PROTEIN FTSQ"/>
    <property type="match status" value="1"/>
</dbReference>
<evidence type="ECO:0000313" key="10">
    <source>
        <dbReference type="EMBL" id="MCS3709633.1"/>
    </source>
</evidence>
<dbReference type="Pfam" id="PF03799">
    <property type="entry name" value="FtsQ_DivIB_C"/>
    <property type="match status" value="1"/>
</dbReference>
<dbReference type="PANTHER" id="PTHR35851">
    <property type="entry name" value="CELL DIVISION PROTEIN FTSQ"/>
    <property type="match status" value="1"/>
</dbReference>
<evidence type="ECO:0000256" key="6">
    <source>
        <dbReference type="ARBA" id="ARBA00022989"/>
    </source>
</evidence>
<dbReference type="Proteomes" id="UP001155057">
    <property type="component" value="Unassembled WGS sequence"/>
</dbReference>
<evidence type="ECO:0000256" key="2">
    <source>
        <dbReference type="ARBA" id="ARBA00022475"/>
    </source>
</evidence>
<organism evidence="10 11">
    <name type="scientific">Salinibacter ruber</name>
    <dbReference type="NCBI Taxonomy" id="146919"/>
    <lineage>
        <taxon>Bacteria</taxon>
        <taxon>Pseudomonadati</taxon>
        <taxon>Rhodothermota</taxon>
        <taxon>Rhodothermia</taxon>
        <taxon>Rhodothermales</taxon>
        <taxon>Salinibacteraceae</taxon>
        <taxon>Salinibacter</taxon>
    </lineage>
</organism>
<dbReference type="InterPro" id="IPR013685">
    <property type="entry name" value="POTRA_FtsQ_type"/>
</dbReference>
<evidence type="ECO:0000256" key="1">
    <source>
        <dbReference type="ARBA" id="ARBA00004370"/>
    </source>
</evidence>
<dbReference type="GO" id="GO:0032153">
    <property type="term" value="C:cell division site"/>
    <property type="evidence" value="ECO:0007669"/>
    <property type="project" value="UniProtKB-UniRule"/>
</dbReference>
<evidence type="ECO:0000256" key="9">
    <source>
        <dbReference type="HAMAP-Rule" id="MF_00911"/>
    </source>
</evidence>
<dbReference type="InterPro" id="IPR005548">
    <property type="entry name" value="Cell_div_FtsQ/DivIB_C"/>
</dbReference>
<dbReference type="InterPro" id="IPR034746">
    <property type="entry name" value="POTRA"/>
</dbReference>
<dbReference type="GO" id="GO:0043093">
    <property type="term" value="P:FtsZ-dependent cytokinesis"/>
    <property type="evidence" value="ECO:0007669"/>
    <property type="project" value="UniProtKB-UniRule"/>
</dbReference>
<comment type="subcellular location">
    <subcellularLocation>
        <location evidence="9">Cell membrane</location>
        <topology evidence="9">Single-pass type II membrane protein</topology>
    </subcellularLocation>
    <subcellularLocation>
        <location evidence="1">Membrane</location>
    </subcellularLocation>
    <text evidence="9">Localizes to the division septum.</text>
</comment>